<evidence type="ECO:0000313" key="3">
    <source>
        <dbReference type="Proteomes" id="UP000776276"/>
    </source>
</evidence>
<name>A0ABS6BK33_9SPHN</name>
<sequence>MKTALLLASAALAATPAVRQAPLPAAPAAPVAAPTPVAFADPSPQVSAQARIPGFAADLAQRPSIAGPADWLVVADEDSWKVLARAHGEARQEARWAYARSLIGRNRGAEAIGVLDVMQQDDPDLAMVDSFQLARAVTLVQMNRLPDALATLSRPGLAANPEACAWRMRALSQQGFAAQALGELRCAREALVKRPLASGTPFLLDAAHAAVAAGKPDVALRLLAQLPDRDAAANLGRGQAYVALGKTAEARLRFARVVRSGTRQESTEAALSQIEASVAEGSLKPAAALRQLDALRFAWRGDAIEERALRLSYKLASDTRDLREALSAGATLFRFYDPTRQGPDFVMGLQEKLLASLDAANGLPLDQAAGLFWDYRDLTPSGAEGDALLAKLADRLQTAGLYGRAADLFEHQLFNRARDLSRGPLSVRVASLRILAGQPDRAVIALRRSAQQDYTPDMLRSRARVEAVALSQLGKVQEAFAVIQDLPDAGSLKAEILWKRHDWQGLAAETAALPANAAALSDVDQAIVLRHAIAYAMIGRDDGLVHLRERYSIAFAKLPTGPVFDMLTTSIGTVDPDKLARAMAAMPTASPVGELAALIDAQPLPVTKKKA</sequence>
<evidence type="ECO:0000313" key="2">
    <source>
        <dbReference type="EMBL" id="MBU3078653.1"/>
    </source>
</evidence>
<dbReference type="EMBL" id="JAHKRT010000006">
    <property type="protein sequence ID" value="MBU3078653.1"/>
    <property type="molecule type" value="Genomic_DNA"/>
</dbReference>
<keyword evidence="1" id="KW-0732">Signal</keyword>
<dbReference type="Proteomes" id="UP000776276">
    <property type="component" value="Unassembled WGS sequence"/>
</dbReference>
<accession>A0ABS6BK33</accession>
<dbReference type="RefSeq" id="WP_216325235.1">
    <property type="nucleotide sequence ID" value="NZ_JAHKRT010000006.1"/>
</dbReference>
<protein>
    <recommendedName>
        <fullName evidence="4">Tetratricopeptide repeat protein</fullName>
    </recommendedName>
</protein>
<evidence type="ECO:0008006" key="4">
    <source>
        <dbReference type="Google" id="ProtNLM"/>
    </source>
</evidence>
<reference evidence="2 3" key="1">
    <citation type="submission" date="2021-06" db="EMBL/GenBank/DDBJ databases">
        <title>Sphingomonas sp. XMGL2, whole genome shotgun sequencing project.</title>
        <authorList>
            <person name="Zhao G."/>
            <person name="Shen L."/>
        </authorList>
    </citation>
    <scope>NUCLEOTIDE SEQUENCE [LARGE SCALE GENOMIC DNA]</scope>
    <source>
        <strain evidence="2 3">XMGL2</strain>
    </source>
</reference>
<feature type="chain" id="PRO_5045600168" description="Tetratricopeptide repeat protein" evidence="1">
    <location>
        <begin position="21"/>
        <end position="611"/>
    </location>
</feature>
<feature type="signal peptide" evidence="1">
    <location>
        <begin position="1"/>
        <end position="20"/>
    </location>
</feature>
<organism evidence="2 3">
    <name type="scientific">Sphingomonas quercus</name>
    <dbReference type="NCBI Taxonomy" id="2842451"/>
    <lineage>
        <taxon>Bacteria</taxon>
        <taxon>Pseudomonadati</taxon>
        <taxon>Pseudomonadota</taxon>
        <taxon>Alphaproteobacteria</taxon>
        <taxon>Sphingomonadales</taxon>
        <taxon>Sphingomonadaceae</taxon>
        <taxon>Sphingomonas</taxon>
    </lineage>
</organism>
<keyword evidence="3" id="KW-1185">Reference proteome</keyword>
<proteinExistence type="predicted"/>
<comment type="caution">
    <text evidence="2">The sequence shown here is derived from an EMBL/GenBank/DDBJ whole genome shotgun (WGS) entry which is preliminary data.</text>
</comment>
<gene>
    <name evidence="2" type="ORF">KOF26_12325</name>
</gene>
<evidence type="ECO:0000256" key="1">
    <source>
        <dbReference type="SAM" id="SignalP"/>
    </source>
</evidence>